<protein>
    <submittedName>
        <fullName evidence="2">Oidioi.mRNA.OKI2018_I69.XSR.g14854.t1.cds</fullName>
    </submittedName>
</protein>
<sequence length="90" mass="9855">MARSNKKKQALDDSVSSDAASTSNSSVSTDASTFVKGSEAAKEKMAKMRAMRVKGKKAKNIQEMSGLQLPVHKMKRTMRQMNANNKGYQS</sequence>
<feature type="compositionally biased region" description="Low complexity" evidence="1">
    <location>
        <begin position="12"/>
        <end position="38"/>
    </location>
</feature>
<feature type="region of interest" description="Disordered" evidence="1">
    <location>
        <begin position="1"/>
        <end position="42"/>
    </location>
</feature>
<evidence type="ECO:0000256" key="1">
    <source>
        <dbReference type="SAM" id="MobiDB-lite"/>
    </source>
</evidence>
<name>A0ABN7SG72_OIKDI</name>
<gene>
    <name evidence="2" type="ORF">OKIOD_LOCUS6412</name>
</gene>
<organism evidence="2 3">
    <name type="scientific">Oikopleura dioica</name>
    <name type="common">Tunicate</name>
    <dbReference type="NCBI Taxonomy" id="34765"/>
    <lineage>
        <taxon>Eukaryota</taxon>
        <taxon>Metazoa</taxon>
        <taxon>Chordata</taxon>
        <taxon>Tunicata</taxon>
        <taxon>Appendicularia</taxon>
        <taxon>Copelata</taxon>
        <taxon>Oikopleuridae</taxon>
        <taxon>Oikopleura</taxon>
    </lineage>
</organism>
<dbReference type="EMBL" id="OU015569">
    <property type="protein sequence ID" value="CAG5096936.1"/>
    <property type="molecule type" value="Genomic_DNA"/>
</dbReference>
<evidence type="ECO:0000313" key="3">
    <source>
        <dbReference type="Proteomes" id="UP001158576"/>
    </source>
</evidence>
<keyword evidence="3" id="KW-1185">Reference proteome</keyword>
<reference evidence="2 3" key="1">
    <citation type="submission" date="2021-04" db="EMBL/GenBank/DDBJ databases">
        <authorList>
            <person name="Bliznina A."/>
        </authorList>
    </citation>
    <scope>NUCLEOTIDE SEQUENCE [LARGE SCALE GENOMIC DNA]</scope>
</reference>
<accession>A0ABN7SG72</accession>
<evidence type="ECO:0000313" key="2">
    <source>
        <dbReference type="EMBL" id="CAG5096936.1"/>
    </source>
</evidence>
<dbReference type="Proteomes" id="UP001158576">
    <property type="component" value="Chromosome XSR"/>
</dbReference>
<proteinExistence type="predicted"/>